<reference evidence="2 3" key="1">
    <citation type="submission" date="2023-04" db="EMBL/GenBank/DDBJ databases">
        <title>The genome sequence of Polyangium sorediatum DSM14670.</title>
        <authorList>
            <person name="Zhang X."/>
        </authorList>
    </citation>
    <scope>NUCLEOTIDE SEQUENCE [LARGE SCALE GENOMIC DNA]</scope>
    <source>
        <strain evidence="2 3">DSM 14670</strain>
    </source>
</reference>
<proteinExistence type="predicted"/>
<dbReference type="RefSeq" id="WP_136968113.1">
    <property type="nucleotide sequence ID" value="NZ_JARZHI010000076.1"/>
</dbReference>
<accession>A0ABT6P7S4</accession>
<dbReference type="EMBL" id="JARZHI010000076">
    <property type="protein sequence ID" value="MDI1436220.1"/>
    <property type="molecule type" value="Genomic_DNA"/>
</dbReference>
<evidence type="ECO:0000256" key="1">
    <source>
        <dbReference type="SAM" id="MobiDB-lite"/>
    </source>
</evidence>
<sequence length="110" mass="11526">MAQRFTMNITNTGFENFTGRDGLTNNVYRDDSIEFQLASGRTLSAPVTWPANLFASGADPFDVTTAGGVVVTVSSRAELGAHLISTTDVTGPGQGTKTGTINVGSGRVER</sequence>
<evidence type="ECO:0000313" key="2">
    <source>
        <dbReference type="EMBL" id="MDI1436220.1"/>
    </source>
</evidence>
<protein>
    <submittedName>
        <fullName evidence="2">Uncharacterized protein</fullName>
    </submittedName>
</protein>
<name>A0ABT6P7S4_9BACT</name>
<feature type="compositionally biased region" description="Polar residues" evidence="1">
    <location>
        <begin position="86"/>
        <end position="103"/>
    </location>
</feature>
<gene>
    <name evidence="2" type="ORF">QHF89_42345</name>
</gene>
<dbReference type="Proteomes" id="UP001160301">
    <property type="component" value="Unassembled WGS sequence"/>
</dbReference>
<evidence type="ECO:0000313" key="3">
    <source>
        <dbReference type="Proteomes" id="UP001160301"/>
    </source>
</evidence>
<comment type="caution">
    <text evidence="2">The sequence shown here is derived from an EMBL/GenBank/DDBJ whole genome shotgun (WGS) entry which is preliminary data.</text>
</comment>
<keyword evidence="3" id="KW-1185">Reference proteome</keyword>
<feature type="region of interest" description="Disordered" evidence="1">
    <location>
        <begin position="86"/>
        <end position="110"/>
    </location>
</feature>
<organism evidence="2 3">
    <name type="scientific">Polyangium sorediatum</name>
    <dbReference type="NCBI Taxonomy" id="889274"/>
    <lineage>
        <taxon>Bacteria</taxon>
        <taxon>Pseudomonadati</taxon>
        <taxon>Myxococcota</taxon>
        <taxon>Polyangia</taxon>
        <taxon>Polyangiales</taxon>
        <taxon>Polyangiaceae</taxon>
        <taxon>Polyangium</taxon>
    </lineage>
</organism>